<evidence type="ECO:0000313" key="2">
    <source>
        <dbReference type="Proteomes" id="UP000198677"/>
    </source>
</evidence>
<keyword evidence="2" id="KW-1185">Reference proteome</keyword>
<evidence type="ECO:0008006" key="3">
    <source>
        <dbReference type="Google" id="ProtNLM"/>
    </source>
</evidence>
<evidence type="ECO:0000313" key="1">
    <source>
        <dbReference type="EMBL" id="SEL16956.1"/>
    </source>
</evidence>
<organism evidence="1 2">
    <name type="scientific">Rhodococcus maanshanensis</name>
    <dbReference type="NCBI Taxonomy" id="183556"/>
    <lineage>
        <taxon>Bacteria</taxon>
        <taxon>Bacillati</taxon>
        <taxon>Actinomycetota</taxon>
        <taxon>Actinomycetes</taxon>
        <taxon>Mycobacteriales</taxon>
        <taxon>Nocardiaceae</taxon>
        <taxon>Rhodococcus</taxon>
    </lineage>
</organism>
<dbReference type="EMBL" id="FOAW01000006">
    <property type="protein sequence ID" value="SEL16956.1"/>
    <property type="molecule type" value="Genomic_DNA"/>
</dbReference>
<gene>
    <name evidence="1" type="ORF">SAMN05444583_106209</name>
</gene>
<sequence>MGNQTWWVIAPESGFAFEQRPNGDMVVVDESAAEEHVLHGYEWMHVKHPDATEQRIKVHGEGPPPFGKWIALDEG</sequence>
<proteinExistence type="predicted"/>
<accession>A0A1H7N045</accession>
<dbReference type="Proteomes" id="UP000198677">
    <property type="component" value="Unassembled WGS sequence"/>
</dbReference>
<protein>
    <recommendedName>
        <fullName evidence="3">Maltose regulon activator MalT</fullName>
    </recommendedName>
</protein>
<dbReference type="OrthoDB" id="4467287at2"/>
<dbReference type="AlphaFoldDB" id="A0A1H7N045"/>
<name>A0A1H7N045_9NOCA</name>
<reference evidence="2" key="1">
    <citation type="submission" date="2016-10" db="EMBL/GenBank/DDBJ databases">
        <authorList>
            <person name="Varghese N."/>
            <person name="Submissions S."/>
        </authorList>
    </citation>
    <scope>NUCLEOTIDE SEQUENCE [LARGE SCALE GENOMIC DNA]</scope>
    <source>
        <strain evidence="2">DSM 44675</strain>
    </source>
</reference>